<feature type="domain" description="Malectin-like" evidence="12">
    <location>
        <begin position="111"/>
        <end position="306"/>
    </location>
</feature>
<reference evidence="13 14" key="1">
    <citation type="submission" date="2019-06" db="EMBL/GenBank/DDBJ databases">
        <title>A chromosomal-level reference genome of Carpinus fangiana (Coryloideae, Betulaceae).</title>
        <authorList>
            <person name="Yang X."/>
            <person name="Wang Z."/>
            <person name="Zhang L."/>
            <person name="Hao G."/>
            <person name="Liu J."/>
            <person name="Yang Y."/>
        </authorList>
    </citation>
    <scope>NUCLEOTIDE SEQUENCE [LARGE SCALE GENOMIC DNA]</scope>
    <source>
        <strain evidence="13">Cfa_2016G</strain>
        <tissue evidence="13">Leaf</tissue>
    </source>
</reference>
<keyword evidence="9" id="KW-0472">Membrane</keyword>
<proteinExistence type="predicted"/>
<sequence>MLNIANFFTSIRNSNVVTNQSNESHSPSLISNCLSFSNNCLKWKETVTGEQNNGPRTQKNIKAPSPSSCLVFGPRNPGKLPSFILSSSSASPVFLGESDSLVLSSGNGGTDTDGRKWGADSKYLDAKNSITSTAAFQDPSLSSVIPYMTARIFPSEASYKFPVKSTKRYWLRLHFYPSAYSNFNAKDSYFSVTANTLTLLKNFSASITCQALSQAYIVREYSLAPLESETLTVVFKPSNNHPGAFAFVNGIEVIPMPELFDAATVVGSPTELDVKSLTTETMYRLNVGGQYISPANDSGLTRAWYDDLPYLLGAATGVTNSASPKLQIQYQGRLIYYAEQETKTFKKSDDTKVKVIGGAAGGAAAFGIVAAICVVDGSSHSSQGQESDDTSEESLRNRNMAMHYRNLNIGSEHEGSDESSESSAIFSQIVNPKGR</sequence>
<evidence type="ECO:0000259" key="12">
    <source>
        <dbReference type="Pfam" id="PF12819"/>
    </source>
</evidence>
<evidence type="ECO:0000256" key="2">
    <source>
        <dbReference type="ARBA" id="ARBA00022527"/>
    </source>
</evidence>
<keyword evidence="6" id="KW-0547">Nucleotide-binding</keyword>
<dbReference type="Pfam" id="PF12819">
    <property type="entry name" value="Malectin_like"/>
    <property type="match status" value="1"/>
</dbReference>
<evidence type="ECO:0000256" key="3">
    <source>
        <dbReference type="ARBA" id="ARBA00022679"/>
    </source>
</evidence>
<keyword evidence="10" id="KW-0325">Glycoprotein</keyword>
<keyword evidence="7" id="KW-0067">ATP-binding</keyword>
<dbReference type="GO" id="GO:0016020">
    <property type="term" value="C:membrane"/>
    <property type="evidence" value="ECO:0007669"/>
    <property type="project" value="UniProtKB-SubCell"/>
</dbReference>
<feature type="region of interest" description="Disordered" evidence="11">
    <location>
        <begin position="406"/>
        <end position="435"/>
    </location>
</feature>
<dbReference type="InterPro" id="IPR024788">
    <property type="entry name" value="Malectin-like_Carb-bd_dom"/>
</dbReference>
<dbReference type="InterPro" id="IPR045272">
    <property type="entry name" value="ANXUR1/2-like"/>
</dbReference>
<dbReference type="Gene3D" id="2.60.120.430">
    <property type="entry name" value="Galactose-binding lectin"/>
    <property type="match status" value="1"/>
</dbReference>
<keyword evidence="2" id="KW-0723">Serine/threonine-protein kinase</keyword>
<evidence type="ECO:0000256" key="9">
    <source>
        <dbReference type="ARBA" id="ARBA00023136"/>
    </source>
</evidence>
<keyword evidence="8" id="KW-1133">Transmembrane helix</keyword>
<evidence type="ECO:0000256" key="5">
    <source>
        <dbReference type="ARBA" id="ARBA00022729"/>
    </source>
</evidence>
<dbReference type="OrthoDB" id="1903759at2759"/>
<accession>A0A5N6QSI1</accession>
<dbReference type="EMBL" id="CM017322">
    <property type="protein sequence ID" value="KAE8010004.1"/>
    <property type="molecule type" value="Genomic_DNA"/>
</dbReference>
<keyword evidence="14" id="KW-1185">Reference proteome</keyword>
<keyword evidence="2" id="KW-0418">Kinase</keyword>
<protein>
    <recommendedName>
        <fullName evidence="12">Malectin-like domain-containing protein</fullName>
    </recommendedName>
</protein>
<dbReference type="Proteomes" id="UP000327013">
    <property type="component" value="Chromosome 2"/>
</dbReference>
<evidence type="ECO:0000313" key="14">
    <source>
        <dbReference type="Proteomes" id="UP000327013"/>
    </source>
</evidence>
<organism evidence="13 14">
    <name type="scientific">Carpinus fangiana</name>
    <dbReference type="NCBI Taxonomy" id="176857"/>
    <lineage>
        <taxon>Eukaryota</taxon>
        <taxon>Viridiplantae</taxon>
        <taxon>Streptophyta</taxon>
        <taxon>Embryophyta</taxon>
        <taxon>Tracheophyta</taxon>
        <taxon>Spermatophyta</taxon>
        <taxon>Magnoliopsida</taxon>
        <taxon>eudicotyledons</taxon>
        <taxon>Gunneridae</taxon>
        <taxon>Pentapetalae</taxon>
        <taxon>rosids</taxon>
        <taxon>fabids</taxon>
        <taxon>Fagales</taxon>
        <taxon>Betulaceae</taxon>
        <taxon>Carpinus</taxon>
    </lineage>
</organism>
<evidence type="ECO:0000256" key="10">
    <source>
        <dbReference type="ARBA" id="ARBA00023180"/>
    </source>
</evidence>
<dbReference type="GO" id="GO:0005524">
    <property type="term" value="F:ATP binding"/>
    <property type="evidence" value="ECO:0007669"/>
    <property type="project" value="UniProtKB-KW"/>
</dbReference>
<keyword evidence="3" id="KW-0808">Transferase</keyword>
<feature type="region of interest" description="Disordered" evidence="11">
    <location>
        <begin position="48"/>
        <end position="67"/>
    </location>
</feature>
<gene>
    <name evidence="13" type="ORF">FH972_006402</name>
</gene>
<evidence type="ECO:0000256" key="1">
    <source>
        <dbReference type="ARBA" id="ARBA00004479"/>
    </source>
</evidence>
<evidence type="ECO:0000256" key="7">
    <source>
        <dbReference type="ARBA" id="ARBA00022840"/>
    </source>
</evidence>
<evidence type="ECO:0000256" key="6">
    <source>
        <dbReference type="ARBA" id="ARBA00022741"/>
    </source>
</evidence>
<dbReference type="AlphaFoldDB" id="A0A5N6QSI1"/>
<feature type="compositionally biased region" description="Polar residues" evidence="11">
    <location>
        <begin position="424"/>
        <end position="435"/>
    </location>
</feature>
<keyword evidence="5" id="KW-0732">Signal</keyword>
<evidence type="ECO:0000256" key="8">
    <source>
        <dbReference type="ARBA" id="ARBA00022989"/>
    </source>
</evidence>
<dbReference type="PANTHER" id="PTHR34590:SF5">
    <property type="entry name" value="OS04G0586500 PROTEIN"/>
    <property type="match status" value="1"/>
</dbReference>
<dbReference type="GO" id="GO:0004714">
    <property type="term" value="F:transmembrane receptor protein tyrosine kinase activity"/>
    <property type="evidence" value="ECO:0007669"/>
    <property type="project" value="InterPro"/>
</dbReference>
<comment type="subcellular location">
    <subcellularLocation>
        <location evidence="1">Membrane</location>
        <topology evidence="1">Single-pass type I membrane protein</topology>
    </subcellularLocation>
</comment>
<dbReference type="FunFam" id="2.60.120.430:FF:000003">
    <property type="entry name" value="FERONIA receptor-like kinase"/>
    <property type="match status" value="1"/>
</dbReference>
<evidence type="ECO:0000256" key="4">
    <source>
        <dbReference type="ARBA" id="ARBA00022692"/>
    </source>
</evidence>
<name>A0A5N6QSI1_9ROSI</name>
<evidence type="ECO:0000256" key="11">
    <source>
        <dbReference type="SAM" id="MobiDB-lite"/>
    </source>
</evidence>
<dbReference type="GO" id="GO:0004674">
    <property type="term" value="F:protein serine/threonine kinase activity"/>
    <property type="evidence" value="ECO:0007669"/>
    <property type="project" value="UniProtKB-KW"/>
</dbReference>
<keyword evidence="4" id="KW-0812">Transmembrane</keyword>
<dbReference type="PANTHER" id="PTHR34590">
    <property type="entry name" value="OS03G0124300 PROTEIN-RELATED"/>
    <property type="match status" value="1"/>
</dbReference>
<evidence type="ECO:0000313" key="13">
    <source>
        <dbReference type="EMBL" id="KAE8010004.1"/>
    </source>
</evidence>